<comment type="similarity">
    <text evidence="2">Belongs to the MAP70 family.</text>
</comment>
<organism evidence="7 8">
    <name type="scientific">Asparagus officinalis</name>
    <name type="common">Garden asparagus</name>
    <dbReference type="NCBI Taxonomy" id="4686"/>
    <lineage>
        <taxon>Eukaryota</taxon>
        <taxon>Viridiplantae</taxon>
        <taxon>Streptophyta</taxon>
        <taxon>Embryophyta</taxon>
        <taxon>Tracheophyta</taxon>
        <taxon>Spermatophyta</taxon>
        <taxon>Magnoliopsida</taxon>
        <taxon>Liliopsida</taxon>
        <taxon>Asparagales</taxon>
        <taxon>Asparagaceae</taxon>
        <taxon>Asparagoideae</taxon>
        <taxon>Asparagus</taxon>
    </lineage>
</organism>
<dbReference type="Gramene" id="ONK77840">
    <property type="protein sequence ID" value="ONK77840"/>
    <property type="gene ID" value="A4U43_C02F11280"/>
</dbReference>
<name>A0A5P1FMJ9_ASPOF</name>
<dbReference type="GO" id="GO:0008017">
    <property type="term" value="F:microtubule binding"/>
    <property type="evidence" value="ECO:0007669"/>
    <property type="project" value="InterPro"/>
</dbReference>
<evidence type="ECO:0000256" key="5">
    <source>
        <dbReference type="ARBA" id="ARBA00023054"/>
    </source>
</evidence>
<dbReference type="GO" id="GO:0005874">
    <property type="term" value="C:microtubule"/>
    <property type="evidence" value="ECO:0007669"/>
    <property type="project" value="UniProtKB-KW"/>
</dbReference>
<dbReference type="AlphaFoldDB" id="A0A5P1FMJ9"/>
<evidence type="ECO:0000256" key="4">
    <source>
        <dbReference type="ARBA" id="ARBA00022701"/>
    </source>
</evidence>
<reference evidence="8" key="1">
    <citation type="journal article" date="2017" name="Nat. Commun.">
        <title>The asparagus genome sheds light on the origin and evolution of a young Y chromosome.</title>
        <authorList>
            <person name="Harkess A."/>
            <person name="Zhou J."/>
            <person name="Xu C."/>
            <person name="Bowers J.E."/>
            <person name="Van der Hulst R."/>
            <person name="Ayyampalayam S."/>
            <person name="Mercati F."/>
            <person name="Riccardi P."/>
            <person name="McKain M.R."/>
            <person name="Kakrana A."/>
            <person name="Tang H."/>
            <person name="Ray J."/>
            <person name="Groenendijk J."/>
            <person name="Arikit S."/>
            <person name="Mathioni S.M."/>
            <person name="Nakano M."/>
            <person name="Shan H."/>
            <person name="Telgmann-Rauber A."/>
            <person name="Kanno A."/>
            <person name="Yue Z."/>
            <person name="Chen H."/>
            <person name="Li W."/>
            <person name="Chen Y."/>
            <person name="Xu X."/>
            <person name="Zhang Y."/>
            <person name="Luo S."/>
            <person name="Chen H."/>
            <person name="Gao J."/>
            <person name="Mao Z."/>
            <person name="Pires J.C."/>
            <person name="Luo M."/>
            <person name="Kudrna D."/>
            <person name="Wing R.A."/>
            <person name="Meyers B.C."/>
            <person name="Yi K."/>
            <person name="Kong H."/>
            <person name="Lavrijsen P."/>
            <person name="Sunseri F."/>
            <person name="Falavigna A."/>
            <person name="Ye Y."/>
            <person name="Leebens-Mack J.H."/>
            <person name="Chen G."/>
        </authorList>
    </citation>
    <scope>NUCLEOTIDE SEQUENCE [LARGE SCALE GENOMIC DNA]</scope>
    <source>
        <strain evidence="8">cv. DH0086</strain>
    </source>
</reference>
<comment type="subcellular location">
    <subcellularLocation>
        <location evidence="1">Cytoplasm</location>
        <location evidence="1">Cytoskeleton</location>
    </subcellularLocation>
</comment>
<keyword evidence="5" id="KW-0175">Coiled coil</keyword>
<evidence type="ECO:0000256" key="2">
    <source>
        <dbReference type="ARBA" id="ARBA00008825"/>
    </source>
</evidence>
<keyword evidence="4" id="KW-0493">Microtubule</keyword>
<evidence type="ECO:0000313" key="8">
    <source>
        <dbReference type="Proteomes" id="UP000243459"/>
    </source>
</evidence>
<keyword evidence="8" id="KW-1185">Reference proteome</keyword>
<sequence length="223" mass="24549">MCMTVTCANSLAPHAWNILQHFYLLCLVYSQTGEKKTLKWTLSHAMVTENRIVVATTNEWKDANDKVMPANRLINGADVSFNPSSTVVFIRKSPALGSRYPALPSHTTTMLKNAKAASKSFDGGRSSADDQCGAKPFGDAYKNDYLRDDVVSSTSSDIEENKTARQTKQLEFVGLGLVPSTHEFSRVTIADGLFYSTQALGGHQNAHKLERNLAKKSREMAND</sequence>
<evidence type="ECO:0000313" key="7">
    <source>
        <dbReference type="EMBL" id="ONK77840.1"/>
    </source>
</evidence>
<evidence type="ECO:0000256" key="3">
    <source>
        <dbReference type="ARBA" id="ARBA00022490"/>
    </source>
</evidence>
<dbReference type="Proteomes" id="UP000243459">
    <property type="component" value="Chromosome 2"/>
</dbReference>
<accession>A0A5P1FMJ9</accession>
<dbReference type="InterPro" id="IPR009768">
    <property type="entry name" value="MAP70"/>
</dbReference>
<keyword evidence="3" id="KW-0963">Cytoplasm</keyword>
<proteinExistence type="inferred from homology"/>
<keyword evidence="6" id="KW-0206">Cytoskeleton</keyword>
<protein>
    <submittedName>
        <fullName evidence="7">Uncharacterized protein</fullName>
    </submittedName>
</protein>
<dbReference type="Pfam" id="PF07058">
    <property type="entry name" value="MAP70"/>
    <property type="match status" value="1"/>
</dbReference>
<dbReference type="PANTHER" id="PTHR31246:SF32">
    <property type="entry name" value="MICROTUBULE-ASSOCIATED PROTEIN 70-1"/>
    <property type="match status" value="1"/>
</dbReference>
<evidence type="ECO:0000256" key="6">
    <source>
        <dbReference type="ARBA" id="ARBA00023212"/>
    </source>
</evidence>
<dbReference type="EMBL" id="CM007382">
    <property type="protein sequence ID" value="ONK77840.1"/>
    <property type="molecule type" value="Genomic_DNA"/>
</dbReference>
<gene>
    <name evidence="7" type="ORF">A4U43_C02F11280</name>
</gene>
<dbReference type="GO" id="GO:0007010">
    <property type="term" value="P:cytoskeleton organization"/>
    <property type="evidence" value="ECO:0007669"/>
    <property type="project" value="InterPro"/>
</dbReference>
<dbReference type="PANTHER" id="PTHR31246">
    <property type="entry name" value="MICROTUBULE-ASSOCIATED PROTEIN 70-2"/>
    <property type="match status" value="1"/>
</dbReference>
<evidence type="ECO:0000256" key="1">
    <source>
        <dbReference type="ARBA" id="ARBA00004245"/>
    </source>
</evidence>